<name>A0ABM7DQW2_9GAMM</name>
<keyword evidence="2" id="KW-0175">Coiled coil</keyword>
<dbReference type="SUPFAM" id="SSF46689">
    <property type="entry name" value="Homeodomain-like"/>
    <property type="match status" value="1"/>
</dbReference>
<dbReference type="RefSeq" id="WP_164551222.1">
    <property type="nucleotide sequence ID" value="NZ_CP020373.1"/>
</dbReference>
<accession>A0ABM7DQW2</accession>
<dbReference type="InterPro" id="IPR009057">
    <property type="entry name" value="Homeodomain-like_sf"/>
</dbReference>
<sequence length="84" mass="9604">MMMQAMPQQARQEAINAVLEGGRMPSEVARELGIAGKTLLRWIKEERQPMAKRASRLEQEARSMEVRLAELRQEISAMKGQPLR</sequence>
<feature type="coiled-coil region" evidence="2">
    <location>
        <begin position="54"/>
        <end position="81"/>
    </location>
</feature>
<evidence type="ECO:0000256" key="1">
    <source>
        <dbReference type="ARBA" id="ARBA00009964"/>
    </source>
</evidence>
<evidence type="ECO:0000313" key="4">
    <source>
        <dbReference type="Proteomes" id="UP000278437"/>
    </source>
</evidence>
<dbReference type="InterPro" id="IPR002514">
    <property type="entry name" value="Transposase_8"/>
</dbReference>
<dbReference type="Gene3D" id="1.10.10.60">
    <property type="entry name" value="Homeodomain-like"/>
    <property type="match status" value="1"/>
</dbReference>
<dbReference type="Proteomes" id="UP000278437">
    <property type="component" value="Chromosome"/>
</dbReference>
<evidence type="ECO:0000256" key="2">
    <source>
        <dbReference type="SAM" id="Coils"/>
    </source>
</evidence>
<protein>
    <submittedName>
        <fullName evidence="3">Transposase</fullName>
    </submittedName>
</protein>
<keyword evidence="4" id="KW-1185">Reference proteome</keyword>
<proteinExistence type="inferred from homology"/>
<dbReference type="EMBL" id="CP020373">
    <property type="protein sequence ID" value="AZQ12083.1"/>
    <property type="molecule type" value="Genomic_DNA"/>
</dbReference>
<dbReference type="Pfam" id="PF01527">
    <property type="entry name" value="HTH_Tnp_1"/>
    <property type="match status" value="1"/>
</dbReference>
<evidence type="ECO:0000313" key="3">
    <source>
        <dbReference type="EMBL" id="AZQ12083.1"/>
    </source>
</evidence>
<gene>
    <name evidence="3" type="ORF">STH12_03019</name>
</gene>
<reference evidence="4" key="1">
    <citation type="submission" date="2017-03" db="EMBL/GenBank/DDBJ databases">
        <title>Full genome sequence of a non-lethal Shewanella isolate that potentiates virulence of Vibio parahaemolyticus causing acute hepatopancreatic necrosis disease (AHPND) in shrimp.</title>
        <authorList>
            <person name="Prachumwat A."/>
            <person name="Sritunyalucksana K."/>
        </authorList>
    </citation>
    <scope>NUCLEOTIDE SEQUENCE [LARGE SCALE GENOMIC DNA]</scope>
    <source>
        <strain evidence="4">TH2012</strain>
    </source>
</reference>
<comment type="similarity">
    <text evidence="1">Belongs to the transposase 8 family.</text>
</comment>
<organism evidence="3 4">
    <name type="scientific">Shewanella khirikhana</name>
    <dbReference type="NCBI Taxonomy" id="1965282"/>
    <lineage>
        <taxon>Bacteria</taxon>
        <taxon>Pseudomonadati</taxon>
        <taxon>Pseudomonadota</taxon>
        <taxon>Gammaproteobacteria</taxon>
        <taxon>Alteromonadales</taxon>
        <taxon>Shewanellaceae</taxon>
        <taxon>Shewanella</taxon>
    </lineage>
</organism>